<evidence type="ECO:0000313" key="11">
    <source>
        <dbReference type="EMBL" id="SUB61162.1"/>
    </source>
</evidence>
<feature type="transmembrane region" description="Helical" evidence="9">
    <location>
        <begin position="39"/>
        <end position="59"/>
    </location>
</feature>
<dbReference type="GO" id="GO:0015190">
    <property type="term" value="F:L-leucine transmembrane transporter activity"/>
    <property type="evidence" value="ECO:0007669"/>
    <property type="project" value="TreeGrafter"/>
</dbReference>
<dbReference type="RefSeq" id="WP_004167377.1">
    <property type="nucleotide sequence ID" value="NZ_CAXUJS010000010.1"/>
</dbReference>
<comment type="function">
    <text evidence="9">Component of the transport system for branched-chain amino acids.</text>
</comment>
<accession>A0A135YY15</accession>
<comment type="subcellular location">
    <subcellularLocation>
        <location evidence="1 9">Cell membrane</location>
        <topology evidence="1 9">Multi-pass membrane protein</topology>
    </subcellularLocation>
</comment>
<evidence type="ECO:0000256" key="8">
    <source>
        <dbReference type="ARBA" id="ARBA00023136"/>
    </source>
</evidence>
<evidence type="ECO:0000256" key="5">
    <source>
        <dbReference type="ARBA" id="ARBA00022692"/>
    </source>
</evidence>
<dbReference type="Proteomes" id="UP000070326">
    <property type="component" value="Unassembled WGS sequence"/>
</dbReference>
<reference evidence="11 13" key="2">
    <citation type="submission" date="2018-06" db="EMBL/GenBank/DDBJ databases">
        <authorList>
            <consortium name="Pathogen Informatics"/>
            <person name="Doyle S."/>
        </authorList>
    </citation>
    <scope>NUCLEOTIDE SEQUENCE [LARGE SCALE GENOMIC DNA]</scope>
    <source>
        <strain evidence="11 13">NCTC11460</strain>
    </source>
</reference>
<evidence type="ECO:0000256" key="4">
    <source>
        <dbReference type="ARBA" id="ARBA00022475"/>
    </source>
</evidence>
<dbReference type="GO" id="GO:0005304">
    <property type="term" value="F:L-valine transmembrane transporter activity"/>
    <property type="evidence" value="ECO:0007669"/>
    <property type="project" value="TreeGrafter"/>
</dbReference>
<dbReference type="InterPro" id="IPR004685">
    <property type="entry name" value="Brnchd-chn_aa_trnsp_Livcs"/>
</dbReference>
<dbReference type="GO" id="GO:0005886">
    <property type="term" value="C:plasma membrane"/>
    <property type="evidence" value="ECO:0007669"/>
    <property type="project" value="UniProtKB-SubCell"/>
</dbReference>
<gene>
    <name evidence="11" type="primary">brnQ_2</name>
    <name evidence="10" type="ORF">HMPREF3195_00280</name>
    <name evidence="11" type="ORF">NCTC11460_01084</name>
</gene>
<feature type="transmembrane region" description="Helical" evidence="9">
    <location>
        <begin position="410"/>
        <end position="428"/>
    </location>
</feature>
<dbReference type="AlphaFoldDB" id="A0A135YY15"/>
<evidence type="ECO:0000256" key="6">
    <source>
        <dbReference type="ARBA" id="ARBA00022970"/>
    </source>
</evidence>
<keyword evidence="8 9" id="KW-0472">Membrane</keyword>
<evidence type="ECO:0000313" key="13">
    <source>
        <dbReference type="Proteomes" id="UP000255101"/>
    </source>
</evidence>
<evidence type="ECO:0000256" key="9">
    <source>
        <dbReference type="RuleBase" id="RU362122"/>
    </source>
</evidence>
<feature type="transmembrane region" description="Helical" evidence="9">
    <location>
        <begin position="117"/>
        <end position="135"/>
    </location>
</feature>
<keyword evidence="5 9" id="KW-0812">Transmembrane</keyword>
<name>A0A135YY15_9FIRM</name>
<sequence length="434" mass="45353">MKIKMKDIVVIGFALFAMFFGAGNLVFPPYLGVLDGTKWFIGFIAFLFADGGLALLGVVAMTRTGGDLDALYSRAGKKIGLVIGTASILCIGPFLAIPRTAAVTFEVGINPVFGDSFSPVVFSIIFFAITLFLTIKPSKVVDIVGQFLTPALLICLAVLIVKGIISPLGTPLERTLVDNVVVRGIYDGYQTMDAMASCIFAGIIISSVKAKGYTDQGSLVKATVYAGIVAVAGLAFVYGGLSYLGATVSPMFDDTVGKSALIISITESILGGPGKVILAIIVALACLTTSIGLTSACGNYFRDITGGKLKYERTVIVVCIFSAIVSNLGLDKIISMAVPILLTVYPAVVTYIILGLFSDKISNNNIFKFAIWVSVILGLLSALPAVPGLADNAAIQAMGAKLNALPGGEFGFFWIIPVAVAGLVGKFLPSKVKA</sequence>
<proteinExistence type="inferred from homology"/>
<feature type="transmembrane region" description="Helical" evidence="9">
    <location>
        <begin position="7"/>
        <end position="27"/>
    </location>
</feature>
<dbReference type="PANTHER" id="PTHR30588:SF0">
    <property type="entry name" value="BRANCHED-CHAIN AMINO ACID PERMEASE BRNQ"/>
    <property type="match status" value="1"/>
</dbReference>
<feature type="transmembrane region" description="Helical" evidence="9">
    <location>
        <begin position="147"/>
        <end position="169"/>
    </location>
</feature>
<keyword evidence="6 9" id="KW-0029">Amino-acid transport</keyword>
<dbReference type="PATRIC" id="fig|1261.3.peg.356"/>
<evidence type="ECO:0000256" key="3">
    <source>
        <dbReference type="ARBA" id="ARBA00022448"/>
    </source>
</evidence>
<evidence type="ECO:0000256" key="7">
    <source>
        <dbReference type="ARBA" id="ARBA00022989"/>
    </source>
</evidence>
<feature type="transmembrane region" description="Helical" evidence="9">
    <location>
        <begin position="369"/>
        <end position="390"/>
    </location>
</feature>
<feature type="transmembrane region" description="Helical" evidence="9">
    <location>
        <begin position="222"/>
        <end position="244"/>
    </location>
</feature>
<evidence type="ECO:0000256" key="2">
    <source>
        <dbReference type="ARBA" id="ARBA00008540"/>
    </source>
</evidence>
<organism evidence="10 12">
    <name type="scientific">Peptostreptococcus anaerobius</name>
    <dbReference type="NCBI Taxonomy" id="1261"/>
    <lineage>
        <taxon>Bacteria</taxon>
        <taxon>Bacillati</taxon>
        <taxon>Bacillota</taxon>
        <taxon>Clostridia</taxon>
        <taxon>Peptostreptococcales</taxon>
        <taxon>Peptostreptococcaceae</taxon>
        <taxon>Peptostreptococcus</taxon>
    </lineage>
</organism>
<reference evidence="10 12" key="1">
    <citation type="submission" date="2016-02" db="EMBL/GenBank/DDBJ databases">
        <authorList>
            <person name="Wen L."/>
            <person name="He K."/>
            <person name="Yang H."/>
        </authorList>
    </citation>
    <scope>NUCLEOTIDE SEQUENCE [LARGE SCALE GENOMIC DNA]</scope>
    <source>
        <strain evidence="10 12">MJR8628A</strain>
    </source>
</reference>
<dbReference type="GO" id="GO:0015188">
    <property type="term" value="F:L-isoleucine transmembrane transporter activity"/>
    <property type="evidence" value="ECO:0007669"/>
    <property type="project" value="TreeGrafter"/>
</dbReference>
<feature type="transmembrane region" description="Helical" evidence="9">
    <location>
        <begin position="313"/>
        <end position="330"/>
    </location>
</feature>
<dbReference type="Pfam" id="PF05525">
    <property type="entry name" value="Branch_AA_trans"/>
    <property type="match status" value="1"/>
</dbReference>
<dbReference type="EMBL" id="LSQZ01000010">
    <property type="protein sequence ID" value="KXI14308.1"/>
    <property type="molecule type" value="Genomic_DNA"/>
</dbReference>
<dbReference type="NCBIfam" id="TIGR00796">
    <property type="entry name" value="livcs"/>
    <property type="match status" value="1"/>
</dbReference>
<evidence type="ECO:0000313" key="10">
    <source>
        <dbReference type="EMBL" id="KXI14308.1"/>
    </source>
</evidence>
<feature type="transmembrane region" description="Helical" evidence="9">
    <location>
        <begin position="276"/>
        <end position="301"/>
    </location>
</feature>
<dbReference type="EMBL" id="UGTB01000004">
    <property type="protein sequence ID" value="SUB61162.1"/>
    <property type="molecule type" value="Genomic_DNA"/>
</dbReference>
<evidence type="ECO:0000256" key="1">
    <source>
        <dbReference type="ARBA" id="ARBA00004651"/>
    </source>
</evidence>
<protein>
    <recommendedName>
        <fullName evidence="9">Branched-chain amino acid transport system carrier protein</fullName>
    </recommendedName>
</protein>
<evidence type="ECO:0000313" key="12">
    <source>
        <dbReference type="Proteomes" id="UP000070326"/>
    </source>
</evidence>
<dbReference type="Proteomes" id="UP000255101">
    <property type="component" value="Unassembled WGS sequence"/>
</dbReference>
<comment type="similarity">
    <text evidence="2 9">Belongs to the branched chain amino acid transporter family.</text>
</comment>
<dbReference type="GO" id="GO:0015818">
    <property type="term" value="P:isoleucine transport"/>
    <property type="evidence" value="ECO:0007669"/>
    <property type="project" value="TreeGrafter"/>
</dbReference>
<dbReference type="PANTHER" id="PTHR30588">
    <property type="entry name" value="BRANCHED-CHAIN AMINO ACID TRANSPORT SYSTEM 2 CARRIER PROTEIN"/>
    <property type="match status" value="1"/>
</dbReference>
<feature type="transmembrane region" description="Helical" evidence="9">
    <location>
        <begin position="189"/>
        <end position="210"/>
    </location>
</feature>
<dbReference type="eggNOG" id="COG1114">
    <property type="taxonomic scope" value="Bacteria"/>
</dbReference>
<dbReference type="GO" id="GO:0015820">
    <property type="term" value="P:L-leucine transport"/>
    <property type="evidence" value="ECO:0007669"/>
    <property type="project" value="TreeGrafter"/>
</dbReference>
<keyword evidence="7 9" id="KW-1133">Transmembrane helix</keyword>
<keyword evidence="3 9" id="KW-0813">Transport</keyword>
<feature type="transmembrane region" description="Helical" evidence="9">
    <location>
        <begin position="336"/>
        <end position="357"/>
    </location>
</feature>
<keyword evidence="4" id="KW-1003">Cell membrane</keyword>
<feature type="transmembrane region" description="Helical" evidence="9">
    <location>
        <begin position="79"/>
        <end position="97"/>
    </location>
</feature>